<gene>
    <name evidence="8" type="ORF">JD844_005680</name>
</gene>
<reference evidence="8 9" key="1">
    <citation type="journal article" date="2022" name="Gigascience">
        <title>A chromosome-level genome assembly and annotation of the desert horned lizard, Phrynosoma platyrhinos, provides insight into chromosomal rearrangements among reptiles.</title>
        <authorList>
            <person name="Koochekian N."/>
            <person name="Ascanio A."/>
            <person name="Farleigh K."/>
            <person name="Card D.C."/>
            <person name="Schield D.R."/>
            <person name="Castoe T.A."/>
            <person name="Jezkova T."/>
        </authorList>
    </citation>
    <scope>NUCLEOTIDE SEQUENCE [LARGE SCALE GENOMIC DNA]</scope>
    <source>
        <strain evidence="8">NK-2021</strain>
    </source>
</reference>
<feature type="transmembrane region" description="Helical" evidence="7">
    <location>
        <begin position="133"/>
        <end position="154"/>
    </location>
</feature>
<comment type="similarity">
    <text evidence="2">Belongs to the CD225/Dispanin family.</text>
</comment>
<keyword evidence="3 7" id="KW-0812">Transmembrane</keyword>
<keyword evidence="9" id="KW-1185">Reference proteome</keyword>
<evidence type="ECO:0000256" key="4">
    <source>
        <dbReference type="ARBA" id="ARBA00022989"/>
    </source>
</evidence>
<keyword evidence="4 7" id="KW-1133">Transmembrane helix</keyword>
<evidence type="ECO:0000256" key="5">
    <source>
        <dbReference type="ARBA" id="ARBA00023136"/>
    </source>
</evidence>
<dbReference type="Pfam" id="PF04505">
    <property type="entry name" value="CD225"/>
    <property type="match status" value="1"/>
</dbReference>
<keyword evidence="5 7" id="KW-0472">Membrane</keyword>
<evidence type="ECO:0000313" key="8">
    <source>
        <dbReference type="EMBL" id="KAH0631381.1"/>
    </source>
</evidence>
<dbReference type="Proteomes" id="UP000826234">
    <property type="component" value="Unassembled WGS sequence"/>
</dbReference>
<evidence type="ECO:0008006" key="10">
    <source>
        <dbReference type="Google" id="ProtNLM"/>
    </source>
</evidence>
<sequence length="170" mass="18567">MMSHSNNNKIEDDPPPYSEYQLHEEPDPLKPPLGPPSPMGYGAVPPLPSQYQPYYSSPGVIGPNPGAVFHPPQAVYITPVQPTDVPDYLFYSIFTMFCCCIPLGIVAFVYSMLTRAANYAGDSTSAQRNSRRALLFANSALVLGIAALIVVSLLRVNASRQTVYQLPHDP</sequence>
<feature type="transmembrane region" description="Helical" evidence="7">
    <location>
        <begin position="88"/>
        <end position="113"/>
    </location>
</feature>
<dbReference type="EMBL" id="JAIPUX010000035">
    <property type="protein sequence ID" value="KAH0631381.1"/>
    <property type="molecule type" value="Genomic_DNA"/>
</dbReference>
<feature type="region of interest" description="Disordered" evidence="6">
    <location>
        <begin position="1"/>
        <end position="38"/>
    </location>
</feature>
<protein>
    <recommendedName>
        <fullName evidence="10">Proline-rich transmembrane protein 1</fullName>
    </recommendedName>
</protein>
<comment type="caution">
    <text evidence="8">The sequence shown here is derived from an EMBL/GenBank/DDBJ whole genome shotgun (WGS) entry which is preliminary data.</text>
</comment>
<dbReference type="InterPro" id="IPR007593">
    <property type="entry name" value="CD225/Dispanin_fam"/>
</dbReference>
<evidence type="ECO:0000256" key="1">
    <source>
        <dbReference type="ARBA" id="ARBA00004370"/>
    </source>
</evidence>
<evidence type="ECO:0000256" key="2">
    <source>
        <dbReference type="ARBA" id="ARBA00006843"/>
    </source>
</evidence>
<evidence type="ECO:0000256" key="3">
    <source>
        <dbReference type="ARBA" id="ARBA00022692"/>
    </source>
</evidence>
<dbReference type="InterPro" id="IPR051423">
    <property type="entry name" value="CD225/Dispanin"/>
</dbReference>
<evidence type="ECO:0000313" key="9">
    <source>
        <dbReference type="Proteomes" id="UP000826234"/>
    </source>
</evidence>
<comment type="subcellular location">
    <subcellularLocation>
        <location evidence="1">Membrane</location>
    </subcellularLocation>
</comment>
<feature type="compositionally biased region" description="Pro residues" evidence="6">
    <location>
        <begin position="29"/>
        <end position="38"/>
    </location>
</feature>
<dbReference type="PANTHER" id="PTHR14948:SF46">
    <property type="entry name" value="DISPANIN SUBFAMILY A MEMBER 2B-LIKE-RELATED"/>
    <property type="match status" value="1"/>
</dbReference>
<proteinExistence type="inferred from homology"/>
<evidence type="ECO:0000256" key="6">
    <source>
        <dbReference type="SAM" id="MobiDB-lite"/>
    </source>
</evidence>
<organism evidence="8 9">
    <name type="scientific">Phrynosoma platyrhinos</name>
    <name type="common">Desert horned lizard</name>
    <dbReference type="NCBI Taxonomy" id="52577"/>
    <lineage>
        <taxon>Eukaryota</taxon>
        <taxon>Metazoa</taxon>
        <taxon>Chordata</taxon>
        <taxon>Craniata</taxon>
        <taxon>Vertebrata</taxon>
        <taxon>Euteleostomi</taxon>
        <taxon>Lepidosauria</taxon>
        <taxon>Squamata</taxon>
        <taxon>Bifurcata</taxon>
        <taxon>Unidentata</taxon>
        <taxon>Episquamata</taxon>
        <taxon>Toxicofera</taxon>
        <taxon>Iguania</taxon>
        <taxon>Phrynosomatidae</taxon>
        <taxon>Phrynosomatinae</taxon>
        <taxon>Phrynosoma</taxon>
    </lineage>
</organism>
<evidence type="ECO:0000256" key="7">
    <source>
        <dbReference type="SAM" id="Phobius"/>
    </source>
</evidence>
<dbReference type="PANTHER" id="PTHR14948">
    <property type="entry name" value="NG5"/>
    <property type="match status" value="1"/>
</dbReference>
<accession>A0ABQ7TP75</accession>
<name>A0ABQ7TP75_PHRPL</name>